<evidence type="ECO:0000256" key="1">
    <source>
        <dbReference type="SAM" id="MobiDB-lite"/>
    </source>
</evidence>
<sequence>MSSSSITASDSRAPSSELSNKIHEILVSSLVYQATLVETNDRESAIPRVIQSMITALPTDDVACDHANLGGATFSTFSPVHATSSVRTNISERATVSSSPSSSGPSLTLPLTITLPLDVDTPGILGTIYLGSDGTAKMRKGATILEGFETDRWARSRKMDCQTTTQIFKGVPITSLICTTNQRHSRTGANHRHGSEPIPEERVIKQEPGSDSEFGSLSSRKYVKKESDSDSKRKCRRPSSAKGKTKAKATGNSADDEDRGPIKREFTPDSDSESGPDNDSPTNSSKRHCSNVSKASQSSHRLTRHRTMIPSASRSAPQCNPLVREPTVTFSAEKTEPRLLGLGRALRRDMTDIWRAPELDLEPLSSSSYSPLHLRPLRRHMTIWRASELDIEPPKTPVFNPTSDIHRARSRMAPHASTSSPVAPAHAYTPARGVRFAAQVEEHSYRSWRDLLPARAYSASARPLQSAMKTPTASDQPSQAPDSPEPAEGSSDARSSSPLKVLHMPGAYPDPYKRKRNNADEEAPEERPTKKAYTTSTAEHPRYSGTAWDVVDRVFSLLGSPEPASPSHSAVSDDTVTEDPAPTEAGDEYAPLAISTTIGTSLARHDGTPPVIPDNVAGWCLDLVGYDDSPATLDSTVTAEDAVVWSSLAAPAWPESSGTSGTPTTPPGSPFRAPASIFSIV</sequence>
<name>A0A409WKT6_PSICY</name>
<accession>A0A409WKT6</accession>
<reference evidence="2 3" key="1">
    <citation type="journal article" date="2018" name="Evol. Lett.">
        <title>Horizontal gene cluster transfer increased hallucinogenic mushroom diversity.</title>
        <authorList>
            <person name="Reynolds H.T."/>
            <person name="Vijayakumar V."/>
            <person name="Gluck-Thaler E."/>
            <person name="Korotkin H.B."/>
            <person name="Matheny P.B."/>
            <person name="Slot J.C."/>
        </authorList>
    </citation>
    <scope>NUCLEOTIDE SEQUENCE [LARGE SCALE GENOMIC DNA]</scope>
    <source>
        <strain evidence="2 3">2631</strain>
    </source>
</reference>
<dbReference type="OrthoDB" id="10676734at2759"/>
<feature type="region of interest" description="Disordered" evidence="1">
    <location>
        <begin position="182"/>
        <end position="304"/>
    </location>
</feature>
<feature type="compositionally biased region" description="Basic residues" evidence="1">
    <location>
        <begin position="183"/>
        <end position="192"/>
    </location>
</feature>
<protein>
    <submittedName>
        <fullName evidence="2">Uncharacterized protein</fullName>
    </submittedName>
</protein>
<proteinExistence type="predicted"/>
<comment type="caution">
    <text evidence="2">The sequence shown here is derived from an EMBL/GenBank/DDBJ whole genome shotgun (WGS) entry which is preliminary data.</text>
</comment>
<dbReference type="EMBL" id="NHYD01003392">
    <property type="protein sequence ID" value="PPQ79126.1"/>
    <property type="molecule type" value="Genomic_DNA"/>
</dbReference>
<feature type="region of interest" description="Disordered" evidence="1">
    <location>
        <begin position="462"/>
        <end position="540"/>
    </location>
</feature>
<feature type="region of interest" description="Disordered" evidence="1">
    <location>
        <begin position="559"/>
        <end position="587"/>
    </location>
</feature>
<dbReference type="AlphaFoldDB" id="A0A409WKT6"/>
<feature type="compositionally biased region" description="Basic residues" evidence="1">
    <location>
        <begin position="233"/>
        <end position="247"/>
    </location>
</feature>
<feature type="compositionally biased region" description="Basic and acidic residues" evidence="1">
    <location>
        <begin position="193"/>
        <end position="205"/>
    </location>
</feature>
<dbReference type="InParanoid" id="A0A409WKT6"/>
<keyword evidence="3" id="KW-1185">Reference proteome</keyword>
<evidence type="ECO:0000313" key="3">
    <source>
        <dbReference type="Proteomes" id="UP000283269"/>
    </source>
</evidence>
<feature type="compositionally biased region" description="Polar residues" evidence="1">
    <location>
        <begin position="277"/>
        <end position="300"/>
    </location>
</feature>
<evidence type="ECO:0000313" key="2">
    <source>
        <dbReference type="EMBL" id="PPQ79126.1"/>
    </source>
</evidence>
<organism evidence="2 3">
    <name type="scientific">Psilocybe cyanescens</name>
    <dbReference type="NCBI Taxonomy" id="93625"/>
    <lineage>
        <taxon>Eukaryota</taxon>
        <taxon>Fungi</taxon>
        <taxon>Dikarya</taxon>
        <taxon>Basidiomycota</taxon>
        <taxon>Agaricomycotina</taxon>
        <taxon>Agaricomycetes</taxon>
        <taxon>Agaricomycetidae</taxon>
        <taxon>Agaricales</taxon>
        <taxon>Agaricineae</taxon>
        <taxon>Strophariaceae</taxon>
        <taxon>Psilocybe</taxon>
    </lineage>
</organism>
<dbReference type="Proteomes" id="UP000283269">
    <property type="component" value="Unassembled WGS sequence"/>
</dbReference>
<gene>
    <name evidence="2" type="ORF">CVT25_002860</name>
</gene>
<feature type="region of interest" description="Disordered" evidence="1">
    <location>
        <begin position="652"/>
        <end position="673"/>
    </location>
</feature>
<feature type="compositionally biased region" description="Polar residues" evidence="1">
    <location>
        <begin position="467"/>
        <end position="481"/>
    </location>
</feature>